<protein>
    <submittedName>
        <fullName evidence="2">Uncharacterized protein</fullName>
    </submittedName>
</protein>
<evidence type="ECO:0000256" key="1">
    <source>
        <dbReference type="SAM" id="SignalP"/>
    </source>
</evidence>
<dbReference type="EMBL" id="CP001108">
    <property type="protein sequence ID" value="ACF45169.1"/>
    <property type="molecule type" value="Genomic_DNA"/>
</dbReference>
<accession>B4S375</accession>
<evidence type="ECO:0000313" key="2">
    <source>
        <dbReference type="EMBL" id="ACF45169.1"/>
    </source>
</evidence>
<keyword evidence="3" id="KW-1185">Reference proteome</keyword>
<dbReference type="AlphaFoldDB" id="B4S375"/>
<keyword evidence="1" id="KW-0732">Signal</keyword>
<organism evidence="2 3">
    <name type="scientific">Prosthecochloris aestuarii (strain DSM 271 / SK 413)</name>
    <dbReference type="NCBI Taxonomy" id="290512"/>
    <lineage>
        <taxon>Bacteria</taxon>
        <taxon>Pseudomonadati</taxon>
        <taxon>Chlorobiota</taxon>
        <taxon>Chlorobiia</taxon>
        <taxon>Chlorobiales</taxon>
        <taxon>Chlorobiaceae</taxon>
        <taxon>Prosthecochloris</taxon>
    </lineage>
</organism>
<dbReference type="HOGENOM" id="CLU_1084607_0_0_10"/>
<sequence length="263" mass="30138">MITPRNHLLIRAALLMLFCIPPTSARAETYYHITLKAFLEPADNSVVEWAWATLVEIPKERAFPEQAALAAQYGGSLRGSALGMVRASAWRSSHSKNIDMRCNARPSQMTISWQESASERVYIMGGLDNPDNPDQINFGFTTRTILMENGRWIDPMGRAYVVAGPPVMEGVRAEEMRGAYLLRPVNYLDPLKHYSHCGRNWTEQYLSVFNHFHFRDVFEINENDIFTQRGFGPRNENNIVCQIIRSSSRAHPHWQEQEFSIHP</sequence>
<reference evidence="2" key="1">
    <citation type="submission" date="2008-06" db="EMBL/GenBank/DDBJ databases">
        <title>Complete sequence of chromosome of Prosthecochloris aestuarii DSM 271.</title>
        <authorList>
            <consortium name="US DOE Joint Genome Institute"/>
            <person name="Lucas S."/>
            <person name="Copeland A."/>
            <person name="Lapidus A."/>
            <person name="Glavina del Rio T."/>
            <person name="Dalin E."/>
            <person name="Tice H."/>
            <person name="Bruce D."/>
            <person name="Goodwin L."/>
            <person name="Pitluck S."/>
            <person name="Schmutz J."/>
            <person name="Larimer F."/>
            <person name="Land M."/>
            <person name="Hauser L."/>
            <person name="Kyrpides N."/>
            <person name="Anderson I."/>
            <person name="Liu Z."/>
            <person name="Li T."/>
            <person name="Zhao F."/>
            <person name="Overmann J."/>
            <person name="Bryant D.A."/>
            <person name="Richardson P."/>
        </authorList>
    </citation>
    <scope>NUCLEOTIDE SEQUENCE [LARGE SCALE GENOMIC DNA]</scope>
    <source>
        <strain evidence="2">DSM 271</strain>
    </source>
</reference>
<feature type="chain" id="PRO_5002822862" evidence="1">
    <location>
        <begin position="28"/>
        <end position="263"/>
    </location>
</feature>
<evidence type="ECO:0000313" key="3">
    <source>
        <dbReference type="Proteomes" id="UP000002725"/>
    </source>
</evidence>
<feature type="signal peptide" evidence="1">
    <location>
        <begin position="1"/>
        <end position="27"/>
    </location>
</feature>
<proteinExistence type="predicted"/>
<name>B4S375_PROA2</name>
<dbReference type="Proteomes" id="UP000002725">
    <property type="component" value="Chromosome"/>
</dbReference>
<dbReference type="eggNOG" id="ENOG5033TEC">
    <property type="taxonomic scope" value="Bacteria"/>
</dbReference>
<dbReference type="KEGG" id="paa:Paes_0109"/>
<dbReference type="STRING" id="290512.Paes_0109"/>
<gene>
    <name evidence="2" type="ordered locus">Paes_0109</name>
</gene>